<dbReference type="AlphaFoldDB" id="A0AAV9JXA8"/>
<feature type="compositionally biased region" description="Low complexity" evidence="1">
    <location>
        <begin position="250"/>
        <end position="261"/>
    </location>
</feature>
<reference evidence="3 4" key="1">
    <citation type="submission" date="2021-11" db="EMBL/GenBank/DDBJ databases">
        <title>Black yeast isolated from Biological Soil Crust.</title>
        <authorList>
            <person name="Kurbessoian T."/>
        </authorList>
    </citation>
    <scope>NUCLEOTIDE SEQUENCE [LARGE SCALE GENOMIC DNA]</scope>
    <source>
        <strain evidence="3 4">CCFEE 5522</strain>
    </source>
</reference>
<feature type="region of interest" description="Disordered" evidence="1">
    <location>
        <begin position="216"/>
        <end position="273"/>
    </location>
</feature>
<dbReference type="EMBL" id="JAVFHQ010000002">
    <property type="protein sequence ID" value="KAK4550351.1"/>
    <property type="molecule type" value="Genomic_DNA"/>
</dbReference>
<keyword evidence="2" id="KW-1133">Transmembrane helix</keyword>
<keyword evidence="2" id="KW-0472">Membrane</keyword>
<dbReference type="PANTHER" id="PTHR28229:SF1">
    <property type="entry name" value="TRANSLOCATION PROTEIN SEC66"/>
    <property type="match status" value="1"/>
</dbReference>
<keyword evidence="4" id="KW-1185">Reference proteome</keyword>
<protein>
    <recommendedName>
        <fullName evidence="5">Translocation protein sec66</fullName>
    </recommendedName>
</protein>
<evidence type="ECO:0000313" key="3">
    <source>
        <dbReference type="EMBL" id="KAK4550351.1"/>
    </source>
</evidence>
<evidence type="ECO:0000256" key="1">
    <source>
        <dbReference type="SAM" id="MobiDB-lite"/>
    </source>
</evidence>
<evidence type="ECO:0008006" key="5">
    <source>
        <dbReference type="Google" id="ProtNLM"/>
    </source>
</evidence>
<dbReference type="Pfam" id="PF09802">
    <property type="entry name" value="Sec66"/>
    <property type="match status" value="1"/>
</dbReference>
<feature type="transmembrane region" description="Helical" evidence="2">
    <location>
        <begin position="25"/>
        <end position="46"/>
    </location>
</feature>
<evidence type="ECO:0000256" key="2">
    <source>
        <dbReference type="SAM" id="Phobius"/>
    </source>
</evidence>
<dbReference type="InterPro" id="IPR018624">
    <property type="entry name" value="Sec66"/>
</dbReference>
<sequence length="273" mass="30416">MDNGTNSTNGTFEGFQTPPAAPKSFWFGLLLPTLYLTILIGSLYTFSSLYRKRLLQKAEKLEPWFPPHKQRDIYLSLLHLDPSEASDSADGEKKLSKVPDSILKAALLKRAVEDIQRIVQLRSSKQALQTLLQRGSVGDELWQRFLRAEKETEEEVKDVVTEANAFAPNWGQTIFQSANEINQNFILKQRTAEIQAKLESEKAWWESKRAGIQSDFMKELEEEDKPVGKPVEAGKKKSGSNDDDAVLVDAGGPAQAQGANGVKKRKSKKGLGA</sequence>
<organism evidence="3 4">
    <name type="scientific">Oleoguttula mirabilis</name>
    <dbReference type="NCBI Taxonomy" id="1507867"/>
    <lineage>
        <taxon>Eukaryota</taxon>
        <taxon>Fungi</taxon>
        <taxon>Dikarya</taxon>
        <taxon>Ascomycota</taxon>
        <taxon>Pezizomycotina</taxon>
        <taxon>Dothideomycetes</taxon>
        <taxon>Dothideomycetidae</taxon>
        <taxon>Mycosphaerellales</taxon>
        <taxon>Teratosphaeriaceae</taxon>
        <taxon>Oleoguttula</taxon>
    </lineage>
</organism>
<dbReference type="GO" id="GO:0031207">
    <property type="term" value="C:Sec62/Sec63 complex"/>
    <property type="evidence" value="ECO:0007669"/>
    <property type="project" value="InterPro"/>
</dbReference>
<name>A0AAV9JXA8_9PEZI</name>
<proteinExistence type="predicted"/>
<gene>
    <name evidence="3" type="ORF">LTR36_003318</name>
</gene>
<feature type="compositionally biased region" description="Basic residues" evidence="1">
    <location>
        <begin position="262"/>
        <end position="273"/>
    </location>
</feature>
<accession>A0AAV9JXA8</accession>
<keyword evidence="2" id="KW-0812">Transmembrane</keyword>
<dbReference type="Proteomes" id="UP001324427">
    <property type="component" value="Unassembled WGS sequence"/>
</dbReference>
<dbReference type="GO" id="GO:0031204">
    <property type="term" value="P:post-translational protein targeting to membrane, translocation"/>
    <property type="evidence" value="ECO:0007669"/>
    <property type="project" value="InterPro"/>
</dbReference>
<dbReference type="PANTHER" id="PTHR28229">
    <property type="entry name" value="TRANSLOCATION PROTEIN SEC66"/>
    <property type="match status" value="1"/>
</dbReference>
<evidence type="ECO:0000313" key="4">
    <source>
        <dbReference type="Proteomes" id="UP001324427"/>
    </source>
</evidence>
<comment type="caution">
    <text evidence="3">The sequence shown here is derived from an EMBL/GenBank/DDBJ whole genome shotgun (WGS) entry which is preliminary data.</text>
</comment>